<evidence type="ECO:0000256" key="1">
    <source>
        <dbReference type="ARBA" id="ARBA00004141"/>
    </source>
</evidence>
<dbReference type="Pfam" id="PF13506">
    <property type="entry name" value="Glyco_transf_21"/>
    <property type="match status" value="1"/>
</dbReference>
<evidence type="ECO:0000256" key="11">
    <source>
        <dbReference type="ARBA" id="ARBA00023136"/>
    </source>
</evidence>
<dbReference type="Proteomes" id="UP000788993">
    <property type="component" value="Unassembled WGS sequence"/>
</dbReference>
<dbReference type="EMBL" id="JAEUBD010000983">
    <property type="protein sequence ID" value="KAH3669994.1"/>
    <property type="molecule type" value="Genomic_DNA"/>
</dbReference>
<evidence type="ECO:0000256" key="7">
    <source>
        <dbReference type="ARBA" id="ARBA00022676"/>
    </source>
</evidence>
<sequence length="479" mass="54620">MMNKYDEPINEPVLVSLLAYVFLAWYLVVIFVAYNGFFHIIFKFTRNSRSKINSLINVSELEGVTILRPLKGIDPELEICLRSSFEQKYPKSKLEIIFCVQDKDDPSIPVVEELISQYPDVDAKLMMDENQDAKDSYGPNPKVNNLAKGYKAAKHDILWIQDSNVWSHPDTLQRSVVSLTRSLNNGHPTSRKVNLIHHAPLAVSLGDFPTATLGANLDELFLATSHSKFYVSFNELAVAPCVNGKSNVYRRSDLDEAVFRMGQQATDPSSNGQSGNVHKDAKYYSLHPGQGIRFFARYIGEDNMIGIALWDYGHGRTGMTGDCVVQPLGGSNCLMDYCYRRTRWLRVRKYMVLAATLLEPTTECFLCGLYGSFAVGVIFQHILFSKSYFVFHVVAWFLTDWIQLQHLFDCVRGGDPQEPFFINLESRKTPDKGLRWFFMHWFLRELLAFPIWVAAMLGSQIDWRGQAFRIKSDLSAEKV</sequence>
<keyword evidence="9 15" id="KW-0812">Transmembrane</keyword>
<feature type="transmembrane region" description="Helical" evidence="15">
    <location>
        <begin position="20"/>
        <end position="42"/>
    </location>
</feature>
<keyword evidence="8" id="KW-0808">Transferase</keyword>
<dbReference type="Gene3D" id="3.90.550.10">
    <property type="entry name" value="Spore Coat Polysaccharide Biosynthesis Protein SpsA, Chain A"/>
    <property type="match status" value="1"/>
</dbReference>
<dbReference type="GO" id="GO:0016020">
    <property type="term" value="C:membrane"/>
    <property type="evidence" value="ECO:0007669"/>
    <property type="project" value="UniProtKB-SubCell"/>
</dbReference>
<dbReference type="PANTHER" id="PTHR12726:SF0">
    <property type="entry name" value="CERAMIDE GLUCOSYLTRANSFERASE"/>
    <property type="match status" value="1"/>
</dbReference>
<comment type="pathway">
    <text evidence="2">Lipid metabolism; sphingolipid metabolism.</text>
</comment>
<keyword evidence="7" id="KW-0328">Glycosyltransferase</keyword>
<dbReference type="GO" id="GO:0006679">
    <property type="term" value="P:glucosylceramide biosynthetic process"/>
    <property type="evidence" value="ECO:0007669"/>
    <property type="project" value="TreeGrafter"/>
</dbReference>
<protein>
    <recommendedName>
        <fullName evidence="6">Ceramide glucosyltransferase</fullName>
        <ecNumber evidence="5">2.4.1.80</ecNumber>
    </recommendedName>
    <alternativeName>
        <fullName evidence="13">Glucosylceramide synthase</fullName>
    </alternativeName>
    <alternativeName>
        <fullName evidence="14">UDP-glucose ceramide glucosyltransferase</fullName>
    </alternativeName>
    <alternativeName>
        <fullName evidence="12">UDP-glucose:N-acylsphingosine D-glucosyltransferase</fullName>
    </alternativeName>
</protein>
<reference evidence="16" key="1">
    <citation type="journal article" date="2021" name="Open Biol.">
        <title>Shared evolutionary footprints suggest mitochondrial oxidative damage underlies multiple complex I losses in fungi.</title>
        <authorList>
            <person name="Schikora-Tamarit M.A."/>
            <person name="Marcet-Houben M."/>
            <person name="Nosek J."/>
            <person name="Gabaldon T."/>
        </authorList>
    </citation>
    <scope>NUCLEOTIDE SEQUENCE</scope>
    <source>
        <strain evidence="16">NCAIM Y.01608</strain>
    </source>
</reference>
<evidence type="ECO:0000256" key="9">
    <source>
        <dbReference type="ARBA" id="ARBA00022692"/>
    </source>
</evidence>
<keyword evidence="10 15" id="KW-1133">Transmembrane helix</keyword>
<dbReference type="InterPro" id="IPR025993">
    <property type="entry name" value="Ceramide_glucosylTrfase"/>
</dbReference>
<keyword evidence="11 15" id="KW-0472">Membrane</keyword>
<evidence type="ECO:0000256" key="10">
    <source>
        <dbReference type="ARBA" id="ARBA00022989"/>
    </source>
</evidence>
<dbReference type="EC" id="2.4.1.80" evidence="5"/>
<name>A0A9P8T8X2_9ASCO</name>
<evidence type="ECO:0000256" key="6">
    <source>
        <dbReference type="ARBA" id="ARBA00019988"/>
    </source>
</evidence>
<evidence type="ECO:0000256" key="13">
    <source>
        <dbReference type="ARBA" id="ARBA00031543"/>
    </source>
</evidence>
<evidence type="ECO:0000256" key="15">
    <source>
        <dbReference type="SAM" id="Phobius"/>
    </source>
</evidence>
<evidence type="ECO:0000256" key="5">
    <source>
        <dbReference type="ARBA" id="ARBA00012699"/>
    </source>
</evidence>
<evidence type="ECO:0000313" key="16">
    <source>
        <dbReference type="EMBL" id="KAH3669994.1"/>
    </source>
</evidence>
<accession>A0A9P8T8X2</accession>
<evidence type="ECO:0000256" key="2">
    <source>
        <dbReference type="ARBA" id="ARBA00004760"/>
    </source>
</evidence>
<keyword evidence="17" id="KW-1185">Reference proteome</keyword>
<dbReference type="InterPro" id="IPR029044">
    <property type="entry name" value="Nucleotide-diphossugar_trans"/>
</dbReference>
<evidence type="ECO:0000256" key="3">
    <source>
        <dbReference type="ARBA" id="ARBA00004991"/>
    </source>
</evidence>
<gene>
    <name evidence="16" type="ORF">OGATHE_002807</name>
</gene>
<proteinExistence type="inferred from homology"/>
<comment type="pathway">
    <text evidence="3">Sphingolipid metabolism.</text>
</comment>
<comment type="subcellular location">
    <subcellularLocation>
        <location evidence="1">Membrane</location>
        <topology evidence="1">Multi-pass membrane protein</topology>
    </subcellularLocation>
</comment>
<comment type="caution">
    <text evidence="16">The sequence shown here is derived from an EMBL/GenBank/DDBJ whole genome shotgun (WGS) entry which is preliminary data.</text>
</comment>
<evidence type="ECO:0000256" key="4">
    <source>
        <dbReference type="ARBA" id="ARBA00006739"/>
    </source>
</evidence>
<evidence type="ECO:0000256" key="14">
    <source>
        <dbReference type="ARBA" id="ARBA00032575"/>
    </source>
</evidence>
<comment type="similarity">
    <text evidence="4">Belongs to the glycosyltransferase 2 family.</text>
</comment>
<dbReference type="SUPFAM" id="SSF53448">
    <property type="entry name" value="Nucleotide-diphospho-sugar transferases"/>
    <property type="match status" value="1"/>
</dbReference>
<evidence type="ECO:0000256" key="12">
    <source>
        <dbReference type="ARBA" id="ARBA00031017"/>
    </source>
</evidence>
<dbReference type="GO" id="GO:0008120">
    <property type="term" value="F:ceramide glucosyltransferase activity"/>
    <property type="evidence" value="ECO:0007669"/>
    <property type="project" value="UniProtKB-EC"/>
</dbReference>
<dbReference type="AlphaFoldDB" id="A0A9P8T8X2"/>
<reference evidence="16" key="2">
    <citation type="submission" date="2021-01" db="EMBL/GenBank/DDBJ databases">
        <authorList>
            <person name="Schikora-Tamarit M.A."/>
        </authorList>
    </citation>
    <scope>NUCLEOTIDE SEQUENCE</scope>
    <source>
        <strain evidence="16">NCAIM Y.01608</strain>
    </source>
</reference>
<dbReference type="PANTHER" id="PTHR12726">
    <property type="entry name" value="CERAMIDE GLUCOSYLTRANSFERASE"/>
    <property type="match status" value="1"/>
</dbReference>
<evidence type="ECO:0000256" key="8">
    <source>
        <dbReference type="ARBA" id="ARBA00022679"/>
    </source>
</evidence>
<evidence type="ECO:0000313" key="17">
    <source>
        <dbReference type="Proteomes" id="UP000788993"/>
    </source>
</evidence>
<dbReference type="CDD" id="cd02520">
    <property type="entry name" value="Glucosylceramide_synthase"/>
    <property type="match status" value="1"/>
</dbReference>
<organism evidence="16 17">
    <name type="scientific">Ogataea polymorpha</name>
    <dbReference type="NCBI Taxonomy" id="460523"/>
    <lineage>
        <taxon>Eukaryota</taxon>
        <taxon>Fungi</taxon>
        <taxon>Dikarya</taxon>
        <taxon>Ascomycota</taxon>
        <taxon>Saccharomycotina</taxon>
        <taxon>Pichiomycetes</taxon>
        <taxon>Pichiales</taxon>
        <taxon>Pichiaceae</taxon>
        <taxon>Ogataea</taxon>
    </lineage>
</organism>